<dbReference type="AlphaFoldDB" id="A0A1T4RVR2"/>
<protein>
    <recommendedName>
        <fullName evidence="3">Type 1 fimbrial protein</fullName>
    </recommendedName>
</protein>
<gene>
    <name evidence="1" type="ORF">SAMN02745674_02399</name>
</gene>
<dbReference type="Proteomes" id="UP000190061">
    <property type="component" value="Unassembled WGS sequence"/>
</dbReference>
<organism evidence="1 2">
    <name type="scientific">Lysobacter spongiicola DSM 21749</name>
    <dbReference type="NCBI Taxonomy" id="1122188"/>
    <lineage>
        <taxon>Bacteria</taxon>
        <taxon>Pseudomonadati</taxon>
        <taxon>Pseudomonadota</taxon>
        <taxon>Gammaproteobacteria</taxon>
        <taxon>Lysobacterales</taxon>
        <taxon>Lysobacteraceae</taxon>
        <taxon>Novilysobacter</taxon>
    </lineage>
</organism>
<sequence>MRGTALLVGLLAALAVPAPVLADGLIRFSGRIVEAPCVASISAANEVMLSNCPMAAAGSTLEISSLSGQGPARLVDPASGAGAGEVPVAAETIVDNKRNFSSRYHIEPAAQAAGGTYMLRIDYL</sequence>
<dbReference type="EMBL" id="FUXP01000011">
    <property type="protein sequence ID" value="SKA20035.1"/>
    <property type="molecule type" value="Genomic_DNA"/>
</dbReference>
<name>A0A1T4RVR2_9GAMM</name>
<reference evidence="1 2" key="1">
    <citation type="submission" date="2017-02" db="EMBL/GenBank/DDBJ databases">
        <authorList>
            <person name="Peterson S.W."/>
        </authorList>
    </citation>
    <scope>NUCLEOTIDE SEQUENCE [LARGE SCALE GENOMIC DNA]</scope>
    <source>
        <strain evidence="1 2">DSM 21749</strain>
    </source>
</reference>
<evidence type="ECO:0008006" key="3">
    <source>
        <dbReference type="Google" id="ProtNLM"/>
    </source>
</evidence>
<accession>A0A1T4RVR2</accession>
<keyword evidence="2" id="KW-1185">Reference proteome</keyword>
<proteinExistence type="predicted"/>
<evidence type="ECO:0000313" key="1">
    <source>
        <dbReference type="EMBL" id="SKA20035.1"/>
    </source>
</evidence>
<evidence type="ECO:0000313" key="2">
    <source>
        <dbReference type="Proteomes" id="UP000190061"/>
    </source>
</evidence>